<sequence length="688" mass="77304">MELFNQVVNEHGVILVSSAGNHGPALSTIGTPPLMQTNSVIGVGAYVSPDMMIAEYSMREKKPGIGYTWTSCGPGFNGELGVSVCAPGGAITSVPNWTLRGSQLMNGTSMSSPHVAGCISILLSGLIQKSIPYSPYSIKRAIQNTAFKVSTWEPFSMGHGLIQVEKAFNHLVEYWDCVERCVRFHVVSDHKNGIYLREPHQISRPSVHCISVEPIFLGDTSADAERKINFCMNLKIVCDATWVSVPSTLYLMYTSRSFAIRIDPCGLSPGEHFTWIEAYDCSCVEKGPVFHFPVTVIISRKLDDTYSWNISAYNLQSEKVVREFLQVPAGATLAALRISSCDDKKCCSMVIHALQVRPQMNCKAQEYYKFFRLEPKEEYVCMFQVKEKLVLELVLMPWWNCLDSVKINYNVSFKGLIPDTSSLTMHAADGIHRVEVTSLIHEELLPVASLKSHVLVLRPSEYRVNPLKARDVIPKGRQVYEIQLTYAFNIPRSTDITPTFPLLSELLYESEFESQLWMLFDSNKQFIGAGDAYPSKYSLKVEKGDYTLKLQVRHEERALLEKLSDVPMLICVKMQSSISVDIYDKHSQALINGKKINYQVLSPGTTVPLFLTPVANDKLPKNVAAGHYLLGSMTFMKDDNAKKVDVYPIRYIIPELPKKASSPKRVGEKEKSMVEEFTEEVKQLKLTW</sequence>
<dbReference type="GO" id="GO:0004252">
    <property type="term" value="F:serine-type endopeptidase activity"/>
    <property type="evidence" value="ECO:0007669"/>
    <property type="project" value="InterPro"/>
</dbReference>
<keyword evidence="3" id="KW-0378">Hydrolase</keyword>
<feature type="domain" description="Tripeptidyl-peptidase II first Ig-like" evidence="8">
    <location>
        <begin position="182"/>
        <end position="297"/>
    </location>
</feature>
<protein>
    <submittedName>
        <fullName evidence="10">Tripeptidyl-peptidase 2</fullName>
    </submittedName>
</protein>
<keyword evidence="4" id="KW-0720">Serine protease</keyword>
<dbReference type="InterPro" id="IPR046940">
    <property type="entry name" value="TPPII_Ig-like_sf"/>
</dbReference>
<evidence type="ECO:0000313" key="10">
    <source>
        <dbReference type="EMBL" id="KFM79321.1"/>
    </source>
</evidence>
<organism evidence="10 11">
    <name type="scientific">Stegodyphus mimosarum</name>
    <name type="common">African social velvet spider</name>
    <dbReference type="NCBI Taxonomy" id="407821"/>
    <lineage>
        <taxon>Eukaryota</taxon>
        <taxon>Metazoa</taxon>
        <taxon>Ecdysozoa</taxon>
        <taxon>Arthropoda</taxon>
        <taxon>Chelicerata</taxon>
        <taxon>Arachnida</taxon>
        <taxon>Araneae</taxon>
        <taxon>Araneomorphae</taxon>
        <taxon>Entelegynae</taxon>
        <taxon>Eresoidea</taxon>
        <taxon>Eresidae</taxon>
        <taxon>Stegodyphus</taxon>
    </lineage>
</organism>
<keyword evidence="2" id="KW-0645">Protease</keyword>
<dbReference type="PROSITE" id="PS00138">
    <property type="entry name" value="SUBTILASE_SER"/>
    <property type="match status" value="1"/>
</dbReference>
<keyword evidence="11" id="KW-1185">Reference proteome</keyword>
<evidence type="ECO:0000259" key="7">
    <source>
        <dbReference type="Pfam" id="PF12580"/>
    </source>
</evidence>
<dbReference type="STRING" id="407821.A0A087UPN2"/>
<dbReference type="InterPro" id="IPR048384">
    <property type="entry name" value="TPPII_GBD"/>
</dbReference>
<evidence type="ECO:0000256" key="2">
    <source>
        <dbReference type="ARBA" id="ARBA00022670"/>
    </source>
</evidence>
<feature type="domain" description="Tripeptidyl peptidase II second Ig-like" evidence="7">
    <location>
        <begin position="438"/>
        <end position="623"/>
    </location>
</feature>
<evidence type="ECO:0000256" key="4">
    <source>
        <dbReference type="ARBA" id="ARBA00022825"/>
    </source>
</evidence>
<evidence type="ECO:0000313" key="11">
    <source>
        <dbReference type="Proteomes" id="UP000054359"/>
    </source>
</evidence>
<dbReference type="Pfam" id="PF00082">
    <property type="entry name" value="Peptidase_S8"/>
    <property type="match status" value="1"/>
</dbReference>
<evidence type="ECO:0000259" key="6">
    <source>
        <dbReference type="Pfam" id="PF00082"/>
    </source>
</evidence>
<dbReference type="GO" id="GO:0005829">
    <property type="term" value="C:cytosol"/>
    <property type="evidence" value="ECO:0007669"/>
    <property type="project" value="TreeGrafter"/>
</dbReference>
<dbReference type="Gene3D" id="2.60.40.3170">
    <property type="match status" value="1"/>
</dbReference>
<proteinExistence type="inferred from homology"/>
<dbReference type="OMA" id="FTWIEAY"/>
<dbReference type="InterPro" id="IPR022229">
    <property type="entry name" value="TPPII_Ig-like-2"/>
</dbReference>
<dbReference type="Pfam" id="PF12580">
    <property type="entry name" value="TPPII"/>
    <property type="match status" value="1"/>
</dbReference>
<dbReference type="Pfam" id="PF21223">
    <property type="entry name" value="TPPII_Ig-like-1"/>
    <property type="match status" value="1"/>
</dbReference>
<comment type="caution">
    <text evidence="5">Lacks conserved residue(s) required for the propagation of feature annotation.</text>
</comment>
<dbReference type="SUPFAM" id="SSF52743">
    <property type="entry name" value="Subtilisin-like"/>
    <property type="match status" value="1"/>
</dbReference>
<dbReference type="GO" id="GO:0006508">
    <property type="term" value="P:proteolysis"/>
    <property type="evidence" value="ECO:0007669"/>
    <property type="project" value="UniProtKB-KW"/>
</dbReference>
<evidence type="ECO:0000256" key="5">
    <source>
        <dbReference type="PROSITE-ProRule" id="PRU01240"/>
    </source>
</evidence>
<dbReference type="Gene3D" id="3.40.50.200">
    <property type="entry name" value="Peptidase S8/S53 domain"/>
    <property type="match status" value="1"/>
</dbReference>
<dbReference type="InterPro" id="IPR048383">
    <property type="entry name" value="TPPII_Ig-like-1"/>
</dbReference>
<dbReference type="InterPro" id="IPR036852">
    <property type="entry name" value="Peptidase_S8/S53_dom_sf"/>
</dbReference>
<reference evidence="10 11" key="1">
    <citation type="submission" date="2013-11" db="EMBL/GenBank/DDBJ databases">
        <title>Genome sequencing of Stegodyphus mimosarum.</title>
        <authorList>
            <person name="Bechsgaard J."/>
        </authorList>
    </citation>
    <scope>NUCLEOTIDE SEQUENCE [LARGE SCALE GENOMIC DNA]</scope>
</reference>
<dbReference type="InterPro" id="IPR023828">
    <property type="entry name" value="Peptidase_S8_Ser-AS"/>
</dbReference>
<evidence type="ECO:0000259" key="9">
    <source>
        <dbReference type="Pfam" id="PF21316"/>
    </source>
</evidence>
<dbReference type="GO" id="GO:0008240">
    <property type="term" value="F:tripeptidyl-peptidase activity"/>
    <property type="evidence" value="ECO:0007669"/>
    <property type="project" value="TreeGrafter"/>
</dbReference>
<dbReference type="EMBL" id="KK120904">
    <property type="protein sequence ID" value="KFM79321.1"/>
    <property type="molecule type" value="Genomic_DNA"/>
</dbReference>
<feature type="domain" description="Peptidase S8/S53" evidence="6">
    <location>
        <begin position="9"/>
        <end position="158"/>
    </location>
</feature>
<dbReference type="PANTHER" id="PTHR43806">
    <property type="entry name" value="PEPTIDASE S8"/>
    <property type="match status" value="1"/>
</dbReference>
<evidence type="ECO:0000259" key="8">
    <source>
        <dbReference type="Pfam" id="PF21223"/>
    </source>
</evidence>
<dbReference type="AlphaFoldDB" id="A0A087UPN2"/>
<dbReference type="InterPro" id="IPR050131">
    <property type="entry name" value="Peptidase_S8_subtilisin-like"/>
</dbReference>
<accession>A0A087UPN2</accession>
<dbReference type="PROSITE" id="PS51892">
    <property type="entry name" value="SUBTILASE"/>
    <property type="match status" value="1"/>
</dbReference>
<dbReference type="OrthoDB" id="6424942at2759"/>
<evidence type="ECO:0000256" key="1">
    <source>
        <dbReference type="ARBA" id="ARBA00011073"/>
    </source>
</evidence>
<dbReference type="PANTHER" id="PTHR43806:SF14">
    <property type="entry name" value="TRIPEPTIDYL-PEPTIDASE 2"/>
    <property type="match status" value="1"/>
</dbReference>
<name>A0A087UPN2_STEMI</name>
<feature type="domain" description="Tripeptidyl-peptidase II galactose-binding" evidence="9">
    <location>
        <begin position="318"/>
        <end position="401"/>
    </location>
</feature>
<evidence type="ECO:0000256" key="3">
    <source>
        <dbReference type="ARBA" id="ARBA00022801"/>
    </source>
</evidence>
<dbReference type="Pfam" id="PF21316">
    <property type="entry name" value="TPPII_GBD"/>
    <property type="match status" value="1"/>
</dbReference>
<dbReference type="InterPro" id="IPR000209">
    <property type="entry name" value="Peptidase_S8/S53_dom"/>
</dbReference>
<gene>
    <name evidence="10" type="ORF">X975_26261</name>
</gene>
<comment type="similarity">
    <text evidence="1 5">Belongs to the peptidase S8 family.</text>
</comment>
<dbReference type="Proteomes" id="UP000054359">
    <property type="component" value="Unassembled WGS sequence"/>
</dbReference>
<feature type="non-terminal residue" evidence="10">
    <location>
        <position position="688"/>
    </location>
</feature>